<feature type="transmembrane region" description="Helical" evidence="1">
    <location>
        <begin position="249"/>
        <end position="269"/>
    </location>
</feature>
<gene>
    <name evidence="2" type="ORF">Poly59_30970</name>
</gene>
<proteinExistence type="predicted"/>
<keyword evidence="1" id="KW-0472">Membrane</keyword>
<reference evidence="2 3" key="1">
    <citation type="submission" date="2019-02" db="EMBL/GenBank/DDBJ databases">
        <title>Deep-cultivation of Planctomycetes and their phenomic and genomic characterization uncovers novel biology.</title>
        <authorList>
            <person name="Wiegand S."/>
            <person name="Jogler M."/>
            <person name="Boedeker C."/>
            <person name="Pinto D."/>
            <person name="Vollmers J."/>
            <person name="Rivas-Marin E."/>
            <person name="Kohn T."/>
            <person name="Peeters S.H."/>
            <person name="Heuer A."/>
            <person name="Rast P."/>
            <person name="Oberbeckmann S."/>
            <person name="Bunk B."/>
            <person name="Jeske O."/>
            <person name="Meyerdierks A."/>
            <person name="Storesund J.E."/>
            <person name="Kallscheuer N."/>
            <person name="Luecker S."/>
            <person name="Lage O.M."/>
            <person name="Pohl T."/>
            <person name="Merkel B.J."/>
            <person name="Hornburger P."/>
            <person name="Mueller R.-W."/>
            <person name="Bruemmer F."/>
            <person name="Labrenz M."/>
            <person name="Spormann A.M."/>
            <person name="Op Den Camp H."/>
            <person name="Overmann J."/>
            <person name="Amann R."/>
            <person name="Jetten M.S.M."/>
            <person name="Mascher T."/>
            <person name="Medema M.H."/>
            <person name="Devos D.P."/>
            <person name="Kaster A.-K."/>
            <person name="Ovreas L."/>
            <person name="Rohde M."/>
            <person name="Galperin M.Y."/>
            <person name="Jogler C."/>
        </authorList>
    </citation>
    <scope>NUCLEOTIDE SEQUENCE [LARGE SCALE GENOMIC DNA]</scope>
    <source>
        <strain evidence="2 3">Poly59</strain>
    </source>
</reference>
<comment type="caution">
    <text evidence="2">The sequence shown here is derived from an EMBL/GenBank/DDBJ whole genome shotgun (WGS) entry which is preliminary data.</text>
</comment>
<feature type="transmembrane region" description="Helical" evidence="1">
    <location>
        <begin position="54"/>
        <end position="76"/>
    </location>
</feature>
<dbReference type="EMBL" id="SJPX01000003">
    <property type="protein sequence ID" value="TWU51505.1"/>
    <property type="molecule type" value="Genomic_DNA"/>
</dbReference>
<protein>
    <submittedName>
        <fullName evidence="2">Uncharacterized protein</fullName>
    </submittedName>
</protein>
<accession>A0A5C6ES80</accession>
<sequence length="300" mass="34714">MSKPYSATGIYFWPYDIFGYFLPGVVALAPLTQFHTDIRAIIVARFQTTSWVDIAMLCIVAYVLGHIIAAVSSWLLERVLLKYTFGYPVIQLFCGYNSGPWLRKSAAAITELHKRAPFKWLRDKGGLHWAFRLSRFTSRNCRPLLDLIPGFVHLYDSTYRKALERKFRRLCDVEYPDWSIKRRSHDLFWTVQAYSMEHMPTVYRSSMHFVELYGFSRNTSLAFLIVALYPLCPDWDTSVNGSQPIETWVWSTCCGVASFAMYVNFVKLLRRHNDLLLRAFVANARIDEPSDAPESASRAF</sequence>
<dbReference type="AlphaFoldDB" id="A0A5C6ES80"/>
<evidence type="ECO:0000256" key="1">
    <source>
        <dbReference type="SAM" id="Phobius"/>
    </source>
</evidence>
<organism evidence="2 3">
    <name type="scientific">Rubripirellula reticaptiva</name>
    <dbReference type="NCBI Taxonomy" id="2528013"/>
    <lineage>
        <taxon>Bacteria</taxon>
        <taxon>Pseudomonadati</taxon>
        <taxon>Planctomycetota</taxon>
        <taxon>Planctomycetia</taxon>
        <taxon>Pirellulales</taxon>
        <taxon>Pirellulaceae</taxon>
        <taxon>Rubripirellula</taxon>
    </lineage>
</organism>
<dbReference type="RefSeq" id="WP_186776264.1">
    <property type="nucleotide sequence ID" value="NZ_SJPX01000003.1"/>
</dbReference>
<evidence type="ECO:0000313" key="3">
    <source>
        <dbReference type="Proteomes" id="UP000317977"/>
    </source>
</evidence>
<keyword evidence="1" id="KW-1133">Transmembrane helix</keyword>
<evidence type="ECO:0000313" key="2">
    <source>
        <dbReference type="EMBL" id="TWU51505.1"/>
    </source>
</evidence>
<name>A0A5C6ES80_9BACT</name>
<dbReference type="Proteomes" id="UP000317977">
    <property type="component" value="Unassembled WGS sequence"/>
</dbReference>
<feature type="transmembrane region" description="Helical" evidence="1">
    <location>
        <begin position="209"/>
        <end position="229"/>
    </location>
</feature>
<keyword evidence="1" id="KW-0812">Transmembrane</keyword>
<feature type="transmembrane region" description="Helical" evidence="1">
    <location>
        <begin position="12"/>
        <end position="34"/>
    </location>
</feature>
<keyword evidence="3" id="KW-1185">Reference proteome</keyword>